<dbReference type="GO" id="GO:0003824">
    <property type="term" value="F:catalytic activity"/>
    <property type="evidence" value="ECO:0007669"/>
    <property type="project" value="InterPro"/>
</dbReference>
<name>A0A653DYV4_9PSED</name>
<dbReference type="RefSeq" id="WP_069899605.1">
    <property type="nucleotide sequence ID" value="NZ_LR215729.2"/>
</dbReference>
<sequence length="464" mass="48748">MSKLWQLGAVELGQGFRQGLWSPVAALESVLERVAEVNSQINALIALAPDAHAAALASQARYAAGCPLSELDGIPMTIKDNLLMAGVPATWGCPALADNFAADELPVARLRAMGAVLVGKTNVPEFTLEGYTGNALFGTTRNPWDIQLTPGGSSGGAVAAVAAGIAPLALCTDGGGSIRRPCAHTGLVGLKPSIGAIARGAGFPGLLLDFEVVGPVGRSVADVQLMFSLLSGADTRDRRSLARVQARRQLQRVLYVQTLDGAPVDPQVRCATAEAAGLLEQLGCTVVTAELPIDLSALNRAWPEIGQIGLAHLFASYPQWCTGASAKYQQLADAGERLPASRLWAIIEQVEALRVAVDRMFANYDVLLMPTAAALPWPAEQAYPETIDGQPVGPRGHAIFTGWVNAAGVPAISLPIAESREGLPIGIQLVAPMGTDSDLLALAARIERAMPWHSRFNKLWQASS</sequence>
<evidence type="ECO:0000313" key="3">
    <source>
        <dbReference type="EMBL" id="VEV95545.1"/>
    </source>
</evidence>
<dbReference type="Pfam" id="PF01425">
    <property type="entry name" value="Amidase"/>
    <property type="match status" value="1"/>
</dbReference>
<feature type="domain" description="Amidase" evidence="2">
    <location>
        <begin position="26"/>
        <end position="440"/>
    </location>
</feature>
<dbReference type="EMBL" id="LR215729">
    <property type="protein sequence ID" value="VEV95545.1"/>
    <property type="molecule type" value="Genomic_DNA"/>
</dbReference>
<comment type="similarity">
    <text evidence="1">Belongs to the amidase family.</text>
</comment>
<gene>
    <name evidence="3" type="ORF">PMYSY11_0498</name>
</gene>
<proteinExistence type="inferred from homology"/>
<organism evidence="3">
    <name type="scientific">Pseudomonas marincola</name>
    <dbReference type="NCBI Taxonomy" id="437900"/>
    <lineage>
        <taxon>Bacteria</taxon>
        <taxon>Pseudomonadati</taxon>
        <taxon>Pseudomonadota</taxon>
        <taxon>Gammaproteobacteria</taxon>
        <taxon>Pseudomonadales</taxon>
        <taxon>Pseudomonadaceae</taxon>
        <taxon>Pseudomonas</taxon>
    </lineage>
</organism>
<dbReference type="SUPFAM" id="SSF75304">
    <property type="entry name" value="Amidase signature (AS) enzymes"/>
    <property type="match status" value="1"/>
</dbReference>
<dbReference type="AlphaFoldDB" id="A0A653DYV4"/>
<dbReference type="InterPro" id="IPR023631">
    <property type="entry name" value="Amidase_dom"/>
</dbReference>
<dbReference type="PANTHER" id="PTHR11895">
    <property type="entry name" value="TRANSAMIDASE"/>
    <property type="match status" value="1"/>
</dbReference>
<evidence type="ECO:0000259" key="2">
    <source>
        <dbReference type="Pfam" id="PF01425"/>
    </source>
</evidence>
<dbReference type="PANTHER" id="PTHR11895:SF7">
    <property type="entry name" value="GLUTAMYL-TRNA(GLN) AMIDOTRANSFERASE SUBUNIT A, MITOCHONDRIAL"/>
    <property type="match status" value="1"/>
</dbReference>
<dbReference type="InterPro" id="IPR000120">
    <property type="entry name" value="Amidase"/>
</dbReference>
<dbReference type="Gene3D" id="3.90.1300.10">
    <property type="entry name" value="Amidase signature (AS) domain"/>
    <property type="match status" value="1"/>
</dbReference>
<accession>A0A653DYV4</accession>
<dbReference type="InterPro" id="IPR036928">
    <property type="entry name" value="AS_sf"/>
</dbReference>
<reference evidence="3" key="1">
    <citation type="submission" date="2019-02" db="EMBL/GenBank/DDBJ databases">
        <authorList>
            <consortium name="Genoscope - CEA"/>
            <person name="William W."/>
        </authorList>
    </citation>
    <scope>NUCLEOTIDE SEQUENCE [LARGE SCALE GENOMIC DNA]</scope>
    <source>
        <strain evidence="3">YSy11</strain>
    </source>
</reference>
<evidence type="ECO:0000256" key="1">
    <source>
        <dbReference type="ARBA" id="ARBA00009199"/>
    </source>
</evidence>
<protein>
    <recommendedName>
        <fullName evidence="2">Amidase domain-containing protein</fullName>
    </recommendedName>
</protein>